<dbReference type="EMBL" id="OIVN01001768">
    <property type="protein sequence ID" value="SPC97397.1"/>
    <property type="molecule type" value="Genomic_DNA"/>
</dbReference>
<dbReference type="PANTHER" id="PTHR31286">
    <property type="entry name" value="GLYCINE-RICH CELL WALL STRUCTURAL PROTEIN 1.8-LIKE"/>
    <property type="match status" value="1"/>
</dbReference>
<reference evidence="4" key="1">
    <citation type="submission" date="2018-02" db="EMBL/GenBank/DDBJ databases">
        <authorList>
            <person name="Cohen D.B."/>
            <person name="Kent A.D."/>
        </authorList>
    </citation>
    <scope>NUCLEOTIDE SEQUENCE</scope>
</reference>
<dbReference type="InterPro" id="IPR025558">
    <property type="entry name" value="DUF4283"/>
</dbReference>
<proteinExistence type="predicted"/>
<evidence type="ECO:0000256" key="2">
    <source>
        <dbReference type="SAM" id="MobiDB-lite"/>
    </source>
</evidence>
<evidence type="ECO:0000259" key="3">
    <source>
        <dbReference type="PROSITE" id="PS50158"/>
    </source>
</evidence>
<sequence length="466" mass="52618">MLIGKVLSFKVFTRTVVKEIITKAWNTSFEVEVAVLDKNIFSFSFRHEGNVRKVWDRRPWSFRGEHLILKMYEAAWNLKDIDFLVTDFWVQIYGLPLNRQNPQNLEKIGRMMGKVLETDLSGNGIDGWKRLVRVHVEIELERPLRTGFPLDRKNLSPLWIPFKYEKLGKFCYRCGLLGHEVKSCLDEEVQNLLKEGVTFGIHGNWFRAESNEFQPGIDIGGDGQSLSDSALAMALAVWEEMQQRILMDHSESWVEDTLEDIIGEVELVTKKQHVSEDVASAGLQTLHIKKTETSHHIEDSVLVMGQLEATHFEPNQFVFPLGRIMDLGLDAEGSNLDGPTDEGRIKPNSPLEASTALNQNLGFFIGKRKANESDCPPQPGKKAYTGIKKSLGKKEFFPSRGTKEKKSPSIKTLARAKLGKNKESSSNSHEGKKDKEVPYPSIVDACIPITVQMIEEVGFIMPSPPP</sequence>
<keyword evidence="1" id="KW-0862">Zinc</keyword>
<feature type="compositionally biased region" description="Basic and acidic residues" evidence="2">
    <location>
        <begin position="395"/>
        <end position="407"/>
    </location>
</feature>
<dbReference type="InterPro" id="IPR040256">
    <property type="entry name" value="At4g02000-like"/>
</dbReference>
<name>A0A2N9G3Y6_FAGSY</name>
<dbReference type="InterPro" id="IPR001878">
    <property type="entry name" value="Znf_CCHC"/>
</dbReference>
<organism evidence="4">
    <name type="scientific">Fagus sylvatica</name>
    <name type="common">Beechnut</name>
    <dbReference type="NCBI Taxonomy" id="28930"/>
    <lineage>
        <taxon>Eukaryota</taxon>
        <taxon>Viridiplantae</taxon>
        <taxon>Streptophyta</taxon>
        <taxon>Embryophyta</taxon>
        <taxon>Tracheophyta</taxon>
        <taxon>Spermatophyta</taxon>
        <taxon>Magnoliopsida</taxon>
        <taxon>eudicotyledons</taxon>
        <taxon>Gunneridae</taxon>
        <taxon>Pentapetalae</taxon>
        <taxon>rosids</taxon>
        <taxon>fabids</taxon>
        <taxon>Fagales</taxon>
        <taxon>Fagaceae</taxon>
        <taxon>Fagus</taxon>
    </lineage>
</organism>
<dbReference type="AlphaFoldDB" id="A0A2N9G3Y6"/>
<dbReference type="GO" id="GO:0008270">
    <property type="term" value="F:zinc ion binding"/>
    <property type="evidence" value="ECO:0007669"/>
    <property type="project" value="UniProtKB-KW"/>
</dbReference>
<dbReference type="GO" id="GO:0003676">
    <property type="term" value="F:nucleic acid binding"/>
    <property type="evidence" value="ECO:0007669"/>
    <property type="project" value="InterPro"/>
</dbReference>
<dbReference type="Pfam" id="PF14111">
    <property type="entry name" value="DUF4283"/>
    <property type="match status" value="1"/>
</dbReference>
<feature type="region of interest" description="Disordered" evidence="2">
    <location>
        <begin position="395"/>
        <end position="437"/>
    </location>
</feature>
<gene>
    <name evidence="4" type="ORF">FSB_LOCUS25279</name>
</gene>
<evidence type="ECO:0000313" key="4">
    <source>
        <dbReference type="EMBL" id="SPC97397.1"/>
    </source>
</evidence>
<evidence type="ECO:0000256" key="1">
    <source>
        <dbReference type="PROSITE-ProRule" id="PRU00047"/>
    </source>
</evidence>
<accession>A0A2N9G3Y6</accession>
<feature type="domain" description="CCHC-type" evidence="3">
    <location>
        <begin position="171"/>
        <end position="184"/>
    </location>
</feature>
<protein>
    <recommendedName>
        <fullName evidence="3">CCHC-type domain-containing protein</fullName>
    </recommendedName>
</protein>
<dbReference type="Pfam" id="PF14392">
    <property type="entry name" value="zf-CCHC_4"/>
    <property type="match status" value="1"/>
</dbReference>
<keyword evidence="1" id="KW-0863">Zinc-finger</keyword>
<dbReference type="InterPro" id="IPR025836">
    <property type="entry name" value="Zn_knuckle_CX2CX4HX4C"/>
</dbReference>
<dbReference type="PANTHER" id="PTHR31286:SF167">
    <property type="entry name" value="OS09G0268800 PROTEIN"/>
    <property type="match status" value="1"/>
</dbReference>
<keyword evidence="1" id="KW-0479">Metal-binding</keyword>
<dbReference type="PROSITE" id="PS50158">
    <property type="entry name" value="ZF_CCHC"/>
    <property type="match status" value="1"/>
</dbReference>